<dbReference type="InterPro" id="IPR014716">
    <property type="entry name" value="Fibrinogen_a/b/g_C_1"/>
</dbReference>
<dbReference type="GO" id="GO:0005615">
    <property type="term" value="C:extracellular space"/>
    <property type="evidence" value="ECO:0000318"/>
    <property type="project" value="GO_Central"/>
</dbReference>
<reference evidence="15" key="2">
    <citation type="submission" date="2025-08" db="UniProtKB">
        <authorList>
            <consortium name="Ensembl"/>
        </authorList>
    </citation>
    <scope>IDENTIFICATION</scope>
</reference>
<feature type="domain" description="Fibrinogen C-terminal" evidence="14">
    <location>
        <begin position="107"/>
        <end position="321"/>
    </location>
</feature>
<reference evidence="16" key="1">
    <citation type="submission" date="2011-12" db="EMBL/GenBank/DDBJ databases">
        <title>The Draft Genome of Lepisosteus oculatus.</title>
        <authorList>
            <consortium name="The Broad Institute Genome Assembly &amp; Analysis Group"/>
            <consortium name="Computational R&amp;D Group"/>
            <consortium name="and Sequencing Platform"/>
            <person name="Di Palma F."/>
            <person name="Alfoldi J."/>
            <person name="Johnson J."/>
            <person name="Berlin A."/>
            <person name="Gnerre S."/>
            <person name="Jaffe D."/>
            <person name="MacCallum I."/>
            <person name="Young S."/>
            <person name="Walker B.J."/>
            <person name="Lander E.S."/>
            <person name="Lindblad-Toh K."/>
        </authorList>
    </citation>
    <scope>NUCLEOTIDE SEQUENCE [LARGE SCALE GENOMIC DNA]</scope>
</reference>
<evidence type="ECO:0000256" key="5">
    <source>
        <dbReference type="ARBA" id="ARBA00022729"/>
    </source>
</evidence>
<keyword evidence="8" id="KW-0106">Calcium</keyword>
<dbReference type="InParanoid" id="W5MZU4"/>
<keyword evidence="10" id="KW-0176">Collagen</keyword>
<dbReference type="PANTHER" id="PTHR19143">
    <property type="entry name" value="FIBRINOGEN/TENASCIN/ANGIOPOEITIN"/>
    <property type="match status" value="1"/>
</dbReference>
<dbReference type="GeneTree" id="ENSGT00940000157531"/>
<evidence type="ECO:0000259" key="14">
    <source>
        <dbReference type="PROSITE" id="PS51406"/>
    </source>
</evidence>
<dbReference type="InterPro" id="IPR008160">
    <property type="entry name" value="Collagen"/>
</dbReference>
<dbReference type="STRING" id="7918.ENSLOCP00000013903"/>
<evidence type="ECO:0000313" key="16">
    <source>
        <dbReference type="Proteomes" id="UP000018468"/>
    </source>
</evidence>
<dbReference type="GO" id="GO:0030246">
    <property type="term" value="F:carbohydrate binding"/>
    <property type="evidence" value="ECO:0007669"/>
    <property type="project" value="UniProtKB-KW"/>
</dbReference>
<dbReference type="NCBIfam" id="NF040941">
    <property type="entry name" value="GGGWT_bact"/>
    <property type="match status" value="1"/>
</dbReference>
<feature type="signal peptide" evidence="13">
    <location>
        <begin position="1"/>
        <end position="26"/>
    </location>
</feature>
<dbReference type="GO" id="GO:0005581">
    <property type="term" value="C:collagen trimer"/>
    <property type="evidence" value="ECO:0007669"/>
    <property type="project" value="UniProtKB-KW"/>
</dbReference>
<dbReference type="GO" id="GO:0005102">
    <property type="term" value="F:signaling receptor binding"/>
    <property type="evidence" value="ECO:0000318"/>
    <property type="project" value="GO_Central"/>
</dbReference>
<keyword evidence="7" id="KW-0677">Repeat</keyword>
<keyword evidence="16" id="KW-1185">Reference proteome</keyword>
<dbReference type="eggNOG" id="KOG2579">
    <property type="taxonomic scope" value="Eukaryota"/>
</dbReference>
<dbReference type="Proteomes" id="UP000018468">
    <property type="component" value="Linkage group LG10"/>
</dbReference>
<dbReference type="InterPro" id="IPR020837">
    <property type="entry name" value="Fibrinogen_CS"/>
</dbReference>
<keyword evidence="11" id="KW-1015">Disulfide bond</keyword>
<comment type="subcellular location">
    <subcellularLocation>
        <location evidence="1">Secreted</location>
    </subcellularLocation>
</comment>
<accession>W5MZU4</accession>
<dbReference type="Gene3D" id="3.90.215.10">
    <property type="entry name" value="Gamma Fibrinogen, chain A, domain 1"/>
    <property type="match status" value="1"/>
</dbReference>
<evidence type="ECO:0000256" key="13">
    <source>
        <dbReference type="SAM" id="SignalP"/>
    </source>
</evidence>
<dbReference type="InterPro" id="IPR036056">
    <property type="entry name" value="Fibrinogen-like_C"/>
</dbReference>
<dbReference type="CDD" id="cd00087">
    <property type="entry name" value="FReD"/>
    <property type="match status" value="1"/>
</dbReference>
<dbReference type="InterPro" id="IPR050373">
    <property type="entry name" value="Fibrinogen_C-term_domain"/>
</dbReference>
<dbReference type="OMA" id="GACHRAN"/>
<evidence type="ECO:0000256" key="9">
    <source>
        <dbReference type="ARBA" id="ARBA00022859"/>
    </source>
</evidence>
<dbReference type="PROSITE" id="PS51406">
    <property type="entry name" value="FIBRINOGEN_C_2"/>
    <property type="match status" value="1"/>
</dbReference>
<evidence type="ECO:0000256" key="11">
    <source>
        <dbReference type="ARBA" id="ARBA00023157"/>
    </source>
</evidence>
<dbReference type="HOGENOM" id="CLU_038628_3_3_1"/>
<proteinExistence type="predicted"/>
<dbReference type="AlphaFoldDB" id="W5MZU4"/>
<dbReference type="SUPFAM" id="SSF56496">
    <property type="entry name" value="Fibrinogen C-terminal domain-like"/>
    <property type="match status" value="1"/>
</dbReference>
<evidence type="ECO:0000256" key="4">
    <source>
        <dbReference type="ARBA" id="ARBA00022723"/>
    </source>
</evidence>
<dbReference type="GO" id="GO:0097367">
    <property type="term" value="F:carbohydrate derivative binding"/>
    <property type="evidence" value="ECO:0000318"/>
    <property type="project" value="GO_Central"/>
</dbReference>
<dbReference type="Ensembl" id="ENSLOCT00000013932.1">
    <property type="protein sequence ID" value="ENSLOCP00000013903.1"/>
    <property type="gene ID" value="ENSLOCG00000011311.1"/>
</dbReference>
<evidence type="ECO:0000313" key="15">
    <source>
        <dbReference type="Ensembl" id="ENSLOCP00000013903.1"/>
    </source>
</evidence>
<dbReference type="InterPro" id="IPR002181">
    <property type="entry name" value="Fibrinogen_a/b/g_C_dom"/>
</dbReference>
<dbReference type="PROSITE" id="PS00514">
    <property type="entry name" value="FIBRINOGEN_C_1"/>
    <property type="match status" value="1"/>
</dbReference>
<evidence type="ECO:0000256" key="7">
    <source>
        <dbReference type="ARBA" id="ARBA00022737"/>
    </source>
</evidence>
<evidence type="ECO:0000256" key="6">
    <source>
        <dbReference type="ARBA" id="ARBA00022734"/>
    </source>
</evidence>
<evidence type="ECO:0000256" key="2">
    <source>
        <dbReference type="ARBA" id="ARBA00022525"/>
    </source>
</evidence>
<dbReference type="PANTHER" id="PTHR19143:SF433">
    <property type="entry name" value="FICOLIN-2"/>
    <property type="match status" value="1"/>
</dbReference>
<evidence type="ECO:0000256" key="10">
    <source>
        <dbReference type="ARBA" id="ARBA00023119"/>
    </source>
</evidence>
<evidence type="ECO:0000256" key="12">
    <source>
        <dbReference type="ARBA" id="ARBA00023180"/>
    </source>
</evidence>
<dbReference type="FunFam" id="3.90.215.10:FF:000001">
    <property type="entry name" value="Tenascin isoform 1"/>
    <property type="match status" value="1"/>
</dbReference>
<keyword evidence="9" id="KW-0391">Immunity</keyword>
<name>W5MZU4_LEPOC</name>
<dbReference type="GO" id="GO:0046872">
    <property type="term" value="F:metal ion binding"/>
    <property type="evidence" value="ECO:0007669"/>
    <property type="project" value="UniProtKB-KW"/>
</dbReference>
<dbReference type="SMART" id="SM00186">
    <property type="entry name" value="FBG"/>
    <property type="match status" value="1"/>
</dbReference>
<dbReference type="EMBL" id="AHAT01000276">
    <property type="status" value="NOT_ANNOTATED_CDS"/>
    <property type="molecule type" value="Genomic_DNA"/>
</dbReference>
<reference evidence="15" key="3">
    <citation type="submission" date="2025-09" db="UniProtKB">
        <authorList>
            <consortium name="Ensembl"/>
        </authorList>
    </citation>
    <scope>IDENTIFICATION</scope>
</reference>
<dbReference type="GO" id="GO:0001867">
    <property type="term" value="P:complement activation, lectin pathway"/>
    <property type="evidence" value="ECO:0000318"/>
    <property type="project" value="GO_Central"/>
</dbReference>
<keyword evidence="5 13" id="KW-0732">Signal</keyword>
<organism evidence="15 16">
    <name type="scientific">Lepisosteus oculatus</name>
    <name type="common">Spotted gar</name>
    <dbReference type="NCBI Taxonomy" id="7918"/>
    <lineage>
        <taxon>Eukaryota</taxon>
        <taxon>Metazoa</taxon>
        <taxon>Chordata</taxon>
        <taxon>Craniata</taxon>
        <taxon>Vertebrata</taxon>
        <taxon>Euteleostomi</taxon>
        <taxon>Actinopterygii</taxon>
        <taxon>Neopterygii</taxon>
        <taxon>Holostei</taxon>
        <taxon>Semionotiformes</taxon>
        <taxon>Lepisosteidae</taxon>
        <taxon>Lepisosteus</taxon>
    </lineage>
</organism>
<dbReference type="Gene3D" id="4.10.530.10">
    <property type="entry name" value="Gamma-fibrinogen Carboxyl Terminal Fragment, domain 2"/>
    <property type="match status" value="1"/>
</dbReference>
<dbReference type="Pfam" id="PF00147">
    <property type="entry name" value="Fibrinogen_C"/>
    <property type="match status" value="1"/>
</dbReference>
<evidence type="ECO:0000256" key="1">
    <source>
        <dbReference type="ARBA" id="ARBA00004613"/>
    </source>
</evidence>
<keyword evidence="2" id="KW-0964">Secreted</keyword>
<feature type="chain" id="PRO_5004866813" description="Fibrinogen C-terminal domain-containing protein" evidence="13">
    <location>
        <begin position="27"/>
        <end position="321"/>
    </location>
</feature>
<dbReference type="GO" id="GO:0003823">
    <property type="term" value="F:antigen binding"/>
    <property type="evidence" value="ECO:0000318"/>
    <property type="project" value="GO_Central"/>
</dbReference>
<dbReference type="Bgee" id="ENSLOCG00000011311">
    <property type="expression patterns" value="Expressed in bone element and 13 other cell types or tissues"/>
</dbReference>
<evidence type="ECO:0000256" key="8">
    <source>
        <dbReference type="ARBA" id="ARBA00022837"/>
    </source>
</evidence>
<protein>
    <recommendedName>
        <fullName evidence="14">Fibrinogen C-terminal domain-containing protein</fullName>
    </recommendedName>
</protein>
<sequence length="321" mass="35743">SNRMNFQKVTETTLVLFLWLTVVAFAESTCPEVKVVGLNDKDRLTILQGCPGHPGIPGTPGAPGMKGEQGLPGPQGLKGIEGAFGKIGPAGAKVEPFLCKQKGDPGNQRDTGARNCKELLDQGNYISGWYTVRTEGDKDIRVFCDMETDGGGWLVFQRRTDGSVDFFRDWASYKRGFGNQQSEFWLGNDHIHSLTSSGIYELRIDFRDFDNVSTFAKYESFKILGESEKYKLLVGRFEAGSAGDSLSGHNNLLFSTKDHDNDIDDRVCTNLYKGSWWYGKCHTSNLNGLYLGGDHKSFADGINWYSGKGYNYSYKYCDMKI</sequence>
<keyword evidence="12" id="KW-0325">Glycoprotein</keyword>
<keyword evidence="6" id="KW-0430">Lectin</keyword>
<keyword evidence="4" id="KW-0479">Metal-binding</keyword>
<dbReference type="Pfam" id="PF01391">
    <property type="entry name" value="Collagen"/>
    <property type="match status" value="1"/>
</dbReference>
<keyword evidence="3" id="KW-0399">Innate immunity</keyword>
<evidence type="ECO:0000256" key="3">
    <source>
        <dbReference type="ARBA" id="ARBA00022588"/>
    </source>
</evidence>